<reference evidence="4" key="1">
    <citation type="submission" date="2010-05" db="EMBL/GenBank/DDBJ databases">
        <title>The genome sequence of Magnaporthe poae strain ATCC 64411.</title>
        <authorList>
            <person name="Ma L.-J."/>
            <person name="Dead R."/>
            <person name="Young S."/>
            <person name="Zeng Q."/>
            <person name="Koehrsen M."/>
            <person name="Alvarado L."/>
            <person name="Berlin A."/>
            <person name="Chapman S.B."/>
            <person name="Chen Z."/>
            <person name="Freedman E."/>
            <person name="Gellesch M."/>
            <person name="Goldberg J."/>
            <person name="Griggs A."/>
            <person name="Gujja S."/>
            <person name="Heilman E.R."/>
            <person name="Heiman D."/>
            <person name="Hepburn T."/>
            <person name="Howarth C."/>
            <person name="Jen D."/>
            <person name="Larson L."/>
            <person name="Mehta T."/>
            <person name="Neiman D."/>
            <person name="Pearson M."/>
            <person name="Roberts A."/>
            <person name="Saif S."/>
            <person name="Shea T."/>
            <person name="Shenoy N."/>
            <person name="Sisk P."/>
            <person name="Stolte C."/>
            <person name="Sykes S."/>
            <person name="Walk T."/>
            <person name="White J."/>
            <person name="Yandava C."/>
            <person name="Haas B."/>
            <person name="Nusbaum C."/>
            <person name="Birren B."/>
        </authorList>
    </citation>
    <scope>NUCLEOTIDE SEQUENCE [LARGE SCALE GENOMIC DNA]</scope>
    <source>
        <strain evidence="4">ATCC 64411 / 73-15</strain>
    </source>
</reference>
<feature type="region of interest" description="Disordered" evidence="1">
    <location>
        <begin position="164"/>
        <end position="201"/>
    </location>
</feature>
<name>A0A0C4E053_MAGP6</name>
<reference evidence="2" key="2">
    <citation type="submission" date="2010-05" db="EMBL/GenBank/DDBJ databases">
        <title>The Genome Sequence of Magnaporthe poae strain ATCC 64411.</title>
        <authorList>
            <consortium name="The Broad Institute Genome Sequencing Platform"/>
            <consortium name="Broad Institute Genome Sequencing Center for Infectious Disease"/>
            <person name="Ma L.-J."/>
            <person name="Dead R."/>
            <person name="Young S."/>
            <person name="Zeng Q."/>
            <person name="Koehrsen M."/>
            <person name="Alvarado L."/>
            <person name="Berlin A."/>
            <person name="Chapman S.B."/>
            <person name="Chen Z."/>
            <person name="Freedman E."/>
            <person name="Gellesch M."/>
            <person name="Goldberg J."/>
            <person name="Griggs A."/>
            <person name="Gujja S."/>
            <person name="Heilman E.R."/>
            <person name="Heiman D."/>
            <person name="Hepburn T."/>
            <person name="Howarth C."/>
            <person name="Jen D."/>
            <person name="Larson L."/>
            <person name="Mehta T."/>
            <person name="Neiman D."/>
            <person name="Pearson M."/>
            <person name="Roberts A."/>
            <person name="Saif S."/>
            <person name="Shea T."/>
            <person name="Shenoy N."/>
            <person name="Sisk P."/>
            <person name="Stolte C."/>
            <person name="Sykes S."/>
            <person name="Walk T."/>
            <person name="White J."/>
            <person name="Yandava C."/>
            <person name="Haas B."/>
            <person name="Nusbaum C."/>
            <person name="Birren B."/>
        </authorList>
    </citation>
    <scope>NUCLEOTIDE SEQUENCE</scope>
    <source>
        <strain evidence="2">ATCC 64411</strain>
    </source>
</reference>
<dbReference type="EnsemblFungi" id="MAPG_05720T0">
    <property type="protein sequence ID" value="MAPG_05720T0"/>
    <property type="gene ID" value="MAPG_05720"/>
</dbReference>
<keyword evidence="4" id="KW-1185">Reference proteome</keyword>
<dbReference type="VEuPathDB" id="FungiDB:MAPG_05720"/>
<evidence type="ECO:0000313" key="2">
    <source>
        <dbReference type="EMBL" id="KLU86708.1"/>
    </source>
</evidence>
<dbReference type="AlphaFoldDB" id="A0A0C4E053"/>
<reference evidence="3" key="5">
    <citation type="submission" date="2015-06" db="UniProtKB">
        <authorList>
            <consortium name="EnsemblFungi"/>
        </authorList>
    </citation>
    <scope>IDENTIFICATION</scope>
    <source>
        <strain evidence="3">ATCC 64411</strain>
    </source>
</reference>
<reference evidence="3" key="4">
    <citation type="journal article" date="2015" name="G3 (Bethesda)">
        <title>Genome sequences of three phytopathogenic species of the Magnaporthaceae family of fungi.</title>
        <authorList>
            <person name="Okagaki L.H."/>
            <person name="Nunes C.C."/>
            <person name="Sailsbery J."/>
            <person name="Clay B."/>
            <person name="Brown D."/>
            <person name="John T."/>
            <person name="Oh Y."/>
            <person name="Young N."/>
            <person name="Fitzgerald M."/>
            <person name="Haas B.J."/>
            <person name="Zeng Q."/>
            <person name="Young S."/>
            <person name="Adiconis X."/>
            <person name="Fan L."/>
            <person name="Levin J.Z."/>
            <person name="Mitchell T.K."/>
            <person name="Okubara P.A."/>
            <person name="Farman M.L."/>
            <person name="Kohn L.M."/>
            <person name="Birren B."/>
            <person name="Ma L.-J."/>
            <person name="Dean R.A."/>
        </authorList>
    </citation>
    <scope>NUCLEOTIDE SEQUENCE</scope>
    <source>
        <strain evidence="3">ATCC 64411 / 73-15</strain>
    </source>
</reference>
<evidence type="ECO:0000313" key="3">
    <source>
        <dbReference type="EnsemblFungi" id="MAPG_05720T0"/>
    </source>
</evidence>
<dbReference type="EMBL" id="GL876969">
    <property type="protein sequence ID" value="KLU86708.1"/>
    <property type="molecule type" value="Genomic_DNA"/>
</dbReference>
<dbReference type="OrthoDB" id="5384459at2759"/>
<evidence type="ECO:0000313" key="4">
    <source>
        <dbReference type="Proteomes" id="UP000011715"/>
    </source>
</evidence>
<protein>
    <submittedName>
        <fullName evidence="2 3">Uncharacterized protein</fullName>
    </submittedName>
</protein>
<sequence length="201" mass="22176">MDQDGLVETCHRQMWEVDRAAAPTPMIDEDSRPQRGGPITLHPLGSTGDWTTAMQHGMYVLGGQTSPSSLTHLQQGRLERERGIMGEEARTTQPDLPQMPSGTVASMDHRGKCEVLGTKWEDDGVNLAAGQYILQWPRLWRQVPSGRWALSLFWLKGRHPPNIPAGRGAVDRGVSGGGRQSWSDVEGPGQGHTYPERLLHV</sequence>
<reference evidence="2" key="3">
    <citation type="submission" date="2011-03" db="EMBL/GenBank/DDBJ databases">
        <title>Annotation of Magnaporthe poae ATCC 64411.</title>
        <authorList>
            <person name="Ma L.-J."/>
            <person name="Dead R."/>
            <person name="Young S.K."/>
            <person name="Zeng Q."/>
            <person name="Gargeya S."/>
            <person name="Fitzgerald M."/>
            <person name="Haas B."/>
            <person name="Abouelleil A."/>
            <person name="Alvarado L."/>
            <person name="Arachchi H.M."/>
            <person name="Berlin A."/>
            <person name="Brown A."/>
            <person name="Chapman S.B."/>
            <person name="Chen Z."/>
            <person name="Dunbar C."/>
            <person name="Freedman E."/>
            <person name="Gearin G."/>
            <person name="Gellesch M."/>
            <person name="Goldberg J."/>
            <person name="Griggs A."/>
            <person name="Gujja S."/>
            <person name="Heiman D."/>
            <person name="Howarth C."/>
            <person name="Larson L."/>
            <person name="Lui A."/>
            <person name="MacDonald P.J.P."/>
            <person name="Mehta T."/>
            <person name="Montmayeur A."/>
            <person name="Murphy C."/>
            <person name="Neiman D."/>
            <person name="Pearson M."/>
            <person name="Priest M."/>
            <person name="Roberts A."/>
            <person name="Saif S."/>
            <person name="Shea T."/>
            <person name="Shenoy N."/>
            <person name="Sisk P."/>
            <person name="Stolte C."/>
            <person name="Sykes S."/>
            <person name="Yandava C."/>
            <person name="Wortman J."/>
            <person name="Nusbaum C."/>
            <person name="Birren B."/>
        </authorList>
    </citation>
    <scope>NUCLEOTIDE SEQUENCE</scope>
    <source>
        <strain evidence="2">ATCC 64411</strain>
    </source>
</reference>
<accession>A0A0C4E053</accession>
<gene>
    <name evidence="2" type="ORF">MAPG_05720</name>
</gene>
<proteinExistence type="predicted"/>
<dbReference type="Proteomes" id="UP000011715">
    <property type="component" value="Unassembled WGS sequence"/>
</dbReference>
<organism evidence="3 4">
    <name type="scientific">Magnaporthiopsis poae (strain ATCC 64411 / 73-15)</name>
    <name type="common">Kentucky bluegrass fungus</name>
    <name type="synonym">Magnaporthe poae</name>
    <dbReference type="NCBI Taxonomy" id="644358"/>
    <lineage>
        <taxon>Eukaryota</taxon>
        <taxon>Fungi</taxon>
        <taxon>Dikarya</taxon>
        <taxon>Ascomycota</taxon>
        <taxon>Pezizomycotina</taxon>
        <taxon>Sordariomycetes</taxon>
        <taxon>Sordariomycetidae</taxon>
        <taxon>Magnaporthales</taxon>
        <taxon>Magnaporthaceae</taxon>
        <taxon>Magnaporthiopsis</taxon>
    </lineage>
</organism>
<evidence type="ECO:0000256" key="1">
    <source>
        <dbReference type="SAM" id="MobiDB-lite"/>
    </source>
</evidence>
<dbReference type="EMBL" id="ADBL01001368">
    <property type="status" value="NOT_ANNOTATED_CDS"/>
    <property type="molecule type" value="Genomic_DNA"/>
</dbReference>
<dbReference type="eggNOG" id="ENOG502RNDG">
    <property type="taxonomic scope" value="Eukaryota"/>
</dbReference>